<dbReference type="InterPro" id="IPR020821">
    <property type="entry name" value="ENPP1-3/EXOG-like_nuc-like"/>
</dbReference>
<dbReference type="Gene3D" id="3.40.570.10">
    <property type="entry name" value="Extracellular Endonuclease, subunit A"/>
    <property type="match status" value="1"/>
</dbReference>
<dbReference type="PANTHER" id="PTHR13966:SF19">
    <property type="entry name" value="NUCLEASE EXOG, MITOCHONDRIAL"/>
    <property type="match status" value="1"/>
</dbReference>
<evidence type="ECO:0000256" key="7">
    <source>
        <dbReference type="SAM" id="Phobius"/>
    </source>
</evidence>
<feature type="binding site" evidence="5">
    <location>
        <position position="464"/>
    </location>
    <ligand>
        <name>Mg(2+)</name>
        <dbReference type="ChEBI" id="CHEBI:18420"/>
        <note>catalytic</note>
    </ligand>
</feature>
<comment type="similarity">
    <text evidence="1">Belongs to the DNA/RNA non-specific endonuclease family.</text>
</comment>
<evidence type="ECO:0000256" key="4">
    <source>
        <dbReference type="PIRSR" id="PIRSR640255-1"/>
    </source>
</evidence>
<evidence type="ECO:0000256" key="2">
    <source>
        <dbReference type="ARBA" id="ARBA00022722"/>
    </source>
</evidence>
<evidence type="ECO:0000259" key="8">
    <source>
        <dbReference type="SMART" id="SM00477"/>
    </source>
</evidence>
<organism evidence="10 11">
    <name type="scientific">Bactrocera dorsalis</name>
    <name type="common">Oriental fruit fly</name>
    <name type="synonym">Dacus dorsalis</name>
    <dbReference type="NCBI Taxonomy" id="27457"/>
    <lineage>
        <taxon>Eukaryota</taxon>
        <taxon>Metazoa</taxon>
        <taxon>Ecdysozoa</taxon>
        <taxon>Arthropoda</taxon>
        <taxon>Hexapoda</taxon>
        <taxon>Insecta</taxon>
        <taxon>Pterygota</taxon>
        <taxon>Neoptera</taxon>
        <taxon>Endopterygota</taxon>
        <taxon>Diptera</taxon>
        <taxon>Brachycera</taxon>
        <taxon>Muscomorpha</taxon>
        <taxon>Tephritoidea</taxon>
        <taxon>Tephritidae</taxon>
        <taxon>Bactrocera</taxon>
        <taxon>Bactrocera</taxon>
    </lineage>
</organism>
<evidence type="ECO:0000259" key="9">
    <source>
        <dbReference type="SMART" id="SM00892"/>
    </source>
</evidence>
<name>A0A6I9VCY8_BACDO</name>
<feature type="transmembrane region" description="Helical" evidence="7">
    <location>
        <begin position="6"/>
        <end position="23"/>
    </location>
</feature>
<evidence type="ECO:0000256" key="5">
    <source>
        <dbReference type="PIRSR" id="PIRSR640255-2"/>
    </source>
</evidence>
<proteinExistence type="inferred from homology"/>
<dbReference type="CDD" id="cd00091">
    <property type="entry name" value="NUC"/>
    <property type="match status" value="1"/>
</dbReference>
<keyword evidence="3" id="KW-0255">Endonuclease</keyword>
<keyword evidence="7" id="KW-0812">Transmembrane</keyword>
<keyword evidence="5" id="KW-0479">Metal-binding</keyword>
<protein>
    <submittedName>
        <fullName evidence="11">Uncharacterized protein LOC105229141</fullName>
    </submittedName>
</protein>
<feature type="compositionally biased region" description="Polar residues" evidence="6">
    <location>
        <begin position="96"/>
        <end position="115"/>
    </location>
</feature>
<reference evidence="11" key="1">
    <citation type="submission" date="2025-08" db="UniProtKB">
        <authorList>
            <consortium name="RefSeq"/>
        </authorList>
    </citation>
    <scope>IDENTIFICATION</scope>
    <source>
        <tissue evidence="11">Adult</tissue>
    </source>
</reference>
<dbReference type="SUPFAM" id="SSF54060">
    <property type="entry name" value="His-Me finger endonucleases"/>
    <property type="match status" value="1"/>
</dbReference>
<dbReference type="GeneID" id="105229141"/>
<dbReference type="InterPro" id="IPR044929">
    <property type="entry name" value="DNA/RNA_non-sp_Endonuclease_sf"/>
</dbReference>
<accession>A0A6I9VCY8</accession>
<feature type="region of interest" description="Disordered" evidence="6">
    <location>
        <begin position="85"/>
        <end position="115"/>
    </location>
</feature>
<keyword evidence="2" id="KW-0540">Nuclease</keyword>
<evidence type="ECO:0000256" key="3">
    <source>
        <dbReference type="ARBA" id="ARBA00022759"/>
    </source>
</evidence>
<keyword evidence="3" id="KW-0378">Hydrolase</keyword>
<keyword evidence="7" id="KW-1133">Transmembrane helix</keyword>
<dbReference type="RefSeq" id="XP_011207542.2">
    <property type="nucleotide sequence ID" value="XM_011209240.4"/>
</dbReference>
<dbReference type="SMART" id="SM00892">
    <property type="entry name" value="Endonuclease_NS"/>
    <property type="match status" value="1"/>
</dbReference>
<feature type="domain" description="DNA/RNA non-specific endonuclease/pyrophosphatase/phosphodiesterase" evidence="9">
    <location>
        <begin position="350"/>
        <end position="589"/>
    </location>
</feature>
<feature type="domain" description="ENPP1-3/EXOG-like endonuclease/phosphodiesterase" evidence="8">
    <location>
        <begin position="356"/>
        <end position="565"/>
    </location>
</feature>
<keyword evidence="7" id="KW-0472">Membrane</keyword>
<dbReference type="SMART" id="SM00477">
    <property type="entry name" value="NUC"/>
    <property type="match status" value="1"/>
</dbReference>
<keyword evidence="10" id="KW-1185">Reference proteome</keyword>
<evidence type="ECO:0000313" key="10">
    <source>
        <dbReference type="Proteomes" id="UP001652620"/>
    </source>
</evidence>
<evidence type="ECO:0000256" key="1">
    <source>
        <dbReference type="ARBA" id="ARBA00010052"/>
    </source>
</evidence>
<dbReference type="Pfam" id="PF01223">
    <property type="entry name" value="Endonuclease_NS"/>
    <property type="match status" value="1"/>
</dbReference>
<dbReference type="PANTHER" id="PTHR13966">
    <property type="entry name" value="ENDONUCLEASE RELATED"/>
    <property type="match status" value="1"/>
</dbReference>
<dbReference type="InterPro" id="IPR040255">
    <property type="entry name" value="Non-specific_endonuclease"/>
</dbReference>
<dbReference type="InterPro" id="IPR044925">
    <property type="entry name" value="His-Me_finger_sf"/>
</dbReference>
<evidence type="ECO:0000313" key="11">
    <source>
        <dbReference type="RefSeq" id="XP_011207542.2"/>
    </source>
</evidence>
<dbReference type="Proteomes" id="UP001652620">
    <property type="component" value="Chromosome 5"/>
</dbReference>
<gene>
    <name evidence="11" type="primary">LOC105229141</name>
</gene>
<sequence>MQISSLFWLLFIIVTLVIILIFIQRTNAYFNKNPTNGQSDITTNEPINSVESSIFNLLVETIIKICHKYDEVPFSPCGIQVNGDMQPKPEAPIKKNATNGQSNSTTNEPINSLESANSKLPVKPITKSLDKYHEKQCLSCGIKVIDDMGDKSPILMEPNQFEYLLPSSSGEIALRPGQWVLLLCADGFAERFDGQTLLAQYIGEKNFIIKNQVRNFSNIFFNFLIKNKIANFSNRFSKFLIKNKIINFSNKFSNFIIKNKIVIFSYKFLNFLIKNKIVNFSNKFSQCLLKKEIVNFLKKKLRFFIKNIIVNFSKIMCKTTSTPTPLRTGLCCSGEGTEWIYIGNKFNDSFLITMKVCFDKIRQTTLYVEHKITPGGIHYRKHVPRKNFTCDDFFGGRNIDPLYRSSKQIKALKRILGKDVSIYVTAKNYLSRGHLVAKADLIFSGQQKSTFYYVNVVPQWQSFNAGNWSRIEDGVRQFAHDSNSTLLCWTGTWGVCTLPDVNNIQQELYLGDKNNVIRVPKLFYRIVIDAESRKGITFVGVNNPYVAIEELTIGGYLIGEDISHNINWINWERQNIEKGYCYACSVPDFVEVVKGLPLVDLETTGILGLKE</sequence>
<evidence type="ECO:0000256" key="6">
    <source>
        <dbReference type="SAM" id="MobiDB-lite"/>
    </source>
</evidence>
<dbReference type="OrthoDB" id="5960141at2759"/>
<dbReference type="InterPro" id="IPR001604">
    <property type="entry name" value="Endo_G_ENPP1-like_dom"/>
</dbReference>
<feature type="active site" description="Proton acceptor" evidence="4">
    <location>
        <position position="434"/>
    </location>
</feature>